<name>A0A402A718_9CHLR</name>
<evidence type="ECO:0000256" key="2">
    <source>
        <dbReference type="ARBA" id="ARBA00002039"/>
    </source>
</evidence>
<dbReference type="NCBIfam" id="TIGR02069">
    <property type="entry name" value="cyanophycinase"/>
    <property type="match status" value="1"/>
</dbReference>
<dbReference type="PANTHER" id="PTHR36175:SF1">
    <property type="entry name" value="CYANOPHYCINASE"/>
    <property type="match status" value="1"/>
</dbReference>
<evidence type="ECO:0000313" key="9">
    <source>
        <dbReference type="EMBL" id="GCE14826.1"/>
    </source>
</evidence>
<dbReference type="EC" id="3.4.15.6" evidence="4"/>
<dbReference type="RefSeq" id="WP_161975695.1">
    <property type="nucleotide sequence ID" value="NZ_BIFR01000002.1"/>
</dbReference>
<comment type="caution">
    <text evidence="9">The sequence shown here is derived from an EMBL/GenBank/DDBJ whole genome shotgun (WGS) entry which is preliminary data.</text>
</comment>
<proteinExistence type="inferred from homology"/>
<dbReference type="InterPro" id="IPR011811">
    <property type="entry name" value="Peptidase_S51_cyanophycinase"/>
</dbReference>
<dbReference type="InterPro" id="IPR029062">
    <property type="entry name" value="Class_I_gatase-like"/>
</dbReference>
<dbReference type="PANTHER" id="PTHR36175">
    <property type="entry name" value="CYANOPHYCINASE"/>
    <property type="match status" value="1"/>
</dbReference>
<organism evidence="9 10">
    <name type="scientific">Tengunoibacter tsumagoiensis</name>
    <dbReference type="NCBI Taxonomy" id="2014871"/>
    <lineage>
        <taxon>Bacteria</taxon>
        <taxon>Bacillati</taxon>
        <taxon>Chloroflexota</taxon>
        <taxon>Ktedonobacteria</taxon>
        <taxon>Ktedonobacterales</taxon>
        <taxon>Dictyobacteraceae</taxon>
        <taxon>Tengunoibacter</taxon>
    </lineage>
</organism>
<dbReference type="EMBL" id="BIFR01000002">
    <property type="protein sequence ID" value="GCE14826.1"/>
    <property type="molecule type" value="Genomic_DNA"/>
</dbReference>
<dbReference type="InterPro" id="IPR005320">
    <property type="entry name" value="Peptidase_S51"/>
</dbReference>
<evidence type="ECO:0000256" key="1">
    <source>
        <dbReference type="ARBA" id="ARBA00001092"/>
    </source>
</evidence>
<sequence length="432" mass="45916">MSKRLLFLRLLVLSLISSSFAFFFLPALHQAHASTSRSLVLVGGNLQDNDAAVYNKIISLAGGTSSARIGIITAASIPRSQDPNAGTSSASNSYDNAQYYINLFKNTYHAYDAQWIPIDLDSISNNSSQTVVNQINSMTGFFFGGGDQSRLITCFYSSGRTDSPALAAIRAKYNNGAVISGSSAGTEVQSTPMVTGGESYDGLAYGSHTYVSTTYPDDLSYDPQGGFNFFQYGLVDAHYSQRGRQGRMIRLLSDTSTTMGYGVDEDTALVVVNADTSSAQLQVLGTGGVTIVDLSHATVGSGSDFTLTGARLSYLTPGDTYNFSTKTASIASWKSSLAGHEQYSTPMSPTDDIFSSPNNTASGGGRANPLEFVIVANDLFNSRSSSTYGLTYESGPTFKVTLTKSSSSGYKGTQSGTTYASYVNLKVDISIY</sequence>
<evidence type="ECO:0000256" key="8">
    <source>
        <dbReference type="ARBA" id="ARBA00022825"/>
    </source>
</evidence>
<keyword evidence="8" id="KW-0720">Serine protease</keyword>
<evidence type="ECO:0000256" key="3">
    <source>
        <dbReference type="ARBA" id="ARBA00006534"/>
    </source>
</evidence>
<comment type="catalytic activity">
    <reaction evidence="1">
        <text>[L-4-(L-arginin-2-N-yl)aspartate](n) + H2O = [L-4-(L-arginin-2-N-yl)aspartate](n-1) + L-4-(L-arginin-2-N-yl)aspartate</text>
        <dbReference type="Rhea" id="RHEA:12845"/>
        <dbReference type="Rhea" id="RHEA-COMP:13728"/>
        <dbReference type="Rhea" id="RHEA-COMP:13734"/>
        <dbReference type="ChEBI" id="CHEBI:15377"/>
        <dbReference type="ChEBI" id="CHEBI:137986"/>
        <dbReference type="ChEBI" id="CHEBI:137991"/>
        <dbReference type="EC" id="3.4.15.6"/>
    </reaction>
</comment>
<dbReference type="Pfam" id="PF03575">
    <property type="entry name" value="Peptidase_S51"/>
    <property type="match status" value="1"/>
</dbReference>
<dbReference type="GO" id="GO:0008236">
    <property type="term" value="F:serine-type peptidase activity"/>
    <property type="evidence" value="ECO:0007669"/>
    <property type="project" value="UniProtKB-KW"/>
</dbReference>
<keyword evidence="10" id="KW-1185">Reference proteome</keyword>
<evidence type="ECO:0000313" key="10">
    <source>
        <dbReference type="Proteomes" id="UP000287352"/>
    </source>
</evidence>
<dbReference type="Gene3D" id="3.40.50.880">
    <property type="match status" value="1"/>
</dbReference>
<evidence type="ECO:0000256" key="4">
    <source>
        <dbReference type="ARBA" id="ARBA00013115"/>
    </source>
</evidence>
<keyword evidence="7" id="KW-0378">Hydrolase</keyword>
<gene>
    <name evidence="9" type="ORF">KTT_46850</name>
</gene>
<reference evidence="10" key="1">
    <citation type="submission" date="2018-12" db="EMBL/GenBank/DDBJ databases">
        <title>Tengunoibacter tsumagoiensis gen. nov., sp. nov., Dictyobacter kobayashii sp. nov., D. alpinus sp. nov., and D. joshuensis sp. nov. and description of Dictyobacteraceae fam. nov. within the order Ktedonobacterales isolated from Tengu-no-mugimeshi.</title>
        <authorList>
            <person name="Wang C.M."/>
            <person name="Zheng Y."/>
            <person name="Sakai Y."/>
            <person name="Toyoda A."/>
            <person name="Minakuchi Y."/>
            <person name="Abe K."/>
            <person name="Yokota A."/>
            <person name="Yabe S."/>
        </authorList>
    </citation>
    <scope>NUCLEOTIDE SEQUENCE [LARGE SCALE GENOMIC DNA]</scope>
    <source>
        <strain evidence="10">Uno3</strain>
    </source>
</reference>
<dbReference type="SUPFAM" id="SSF52317">
    <property type="entry name" value="Class I glutamine amidotransferase-like"/>
    <property type="match status" value="1"/>
</dbReference>
<evidence type="ECO:0000256" key="7">
    <source>
        <dbReference type="ARBA" id="ARBA00022801"/>
    </source>
</evidence>
<dbReference type="CDD" id="cd03145">
    <property type="entry name" value="GAT1_cyanophycinase"/>
    <property type="match status" value="1"/>
</dbReference>
<dbReference type="GO" id="GO:0008241">
    <property type="term" value="F:peptidyl-dipeptidase activity"/>
    <property type="evidence" value="ECO:0007669"/>
    <property type="project" value="UniProtKB-EC"/>
</dbReference>
<dbReference type="Proteomes" id="UP000287352">
    <property type="component" value="Unassembled WGS sequence"/>
</dbReference>
<evidence type="ECO:0000256" key="5">
    <source>
        <dbReference type="ARBA" id="ARBA00015719"/>
    </source>
</evidence>
<protein>
    <recommendedName>
        <fullName evidence="5">Cyanophycinase</fullName>
        <ecNumber evidence="4">3.4.15.6</ecNumber>
    </recommendedName>
</protein>
<accession>A0A402A718</accession>
<comment type="function">
    <text evidence="2">Exopeptidase that catalyzes the hydrolytic cleavage of multi-L-arginyl-poly-L-aspartic acid (cyanophycin; a water-insoluble reserve polymer) into aspartate-arginine dipeptides.</text>
</comment>
<comment type="similarity">
    <text evidence="3">Belongs to the peptidase S51 family.</text>
</comment>
<keyword evidence="6" id="KW-0645">Protease</keyword>
<dbReference type="AlphaFoldDB" id="A0A402A718"/>
<evidence type="ECO:0000256" key="6">
    <source>
        <dbReference type="ARBA" id="ARBA00022670"/>
    </source>
</evidence>
<dbReference type="GO" id="GO:0006508">
    <property type="term" value="P:proteolysis"/>
    <property type="evidence" value="ECO:0007669"/>
    <property type="project" value="UniProtKB-KW"/>
</dbReference>